<comment type="similarity">
    <text evidence="2">Belongs to the NOC2 family.</text>
</comment>
<comment type="subcellular location">
    <subcellularLocation>
        <location evidence="1">Nucleus</location>
    </subcellularLocation>
</comment>
<feature type="compositionally biased region" description="Acidic residues" evidence="4">
    <location>
        <begin position="133"/>
        <end position="145"/>
    </location>
</feature>
<feature type="compositionally biased region" description="Basic and acidic residues" evidence="4">
    <location>
        <begin position="221"/>
        <end position="230"/>
    </location>
</feature>
<feature type="compositionally biased region" description="Acidic residues" evidence="4">
    <location>
        <begin position="1020"/>
        <end position="1036"/>
    </location>
</feature>
<feature type="compositionally biased region" description="Acidic residues" evidence="4">
    <location>
        <begin position="206"/>
        <end position="220"/>
    </location>
</feature>
<feature type="region of interest" description="Disordered" evidence="4">
    <location>
        <begin position="381"/>
        <end position="408"/>
    </location>
</feature>
<proteinExistence type="inferred from homology"/>
<feature type="compositionally biased region" description="Acidic residues" evidence="4">
    <location>
        <begin position="70"/>
        <end position="81"/>
    </location>
</feature>
<name>A0A086JPV4_TOXGO</name>
<comment type="caution">
    <text evidence="5">The sequence shown here is derived from an EMBL/GenBank/DDBJ whole genome shotgun (WGS) entry which is preliminary data.</text>
</comment>
<gene>
    <name evidence="5" type="ORF">TGDOM2_260320</name>
</gene>
<dbReference type="EMBL" id="AHZU02001268">
    <property type="protein sequence ID" value="KFG34172.1"/>
    <property type="molecule type" value="Genomic_DNA"/>
</dbReference>
<feature type="region of interest" description="Disordered" evidence="4">
    <location>
        <begin position="294"/>
        <end position="344"/>
    </location>
</feature>
<feature type="compositionally biased region" description="Basic and acidic residues" evidence="4">
    <location>
        <begin position="941"/>
        <end position="952"/>
    </location>
</feature>
<feature type="compositionally biased region" description="Basic residues" evidence="4">
    <location>
        <begin position="529"/>
        <end position="539"/>
    </location>
</feature>
<organism evidence="5 6">
    <name type="scientific">Toxoplasma gondii GAB2-2007-GAL-DOM2</name>
    <dbReference type="NCBI Taxonomy" id="1130820"/>
    <lineage>
        <taxon>Eukaryota</taxon>
        <taxon>Sar</taxon>
        <taxon>Alveolata</taxon>
        <taxon>Apicomplexa</taxon>
        <taxon>Conoidasida</taxon>
        <taxon>Coccidia</taxon>
        <taxon>Eucoccidiorida</taxon>
        <taxon>Eimeriorina</taxon>
        <taxon>Sarcocystidae</taxon>
        <taxon>Toxoplasma</taxon>
    </lineage>
</organism>
<feature type="region of interest" description="Disordered" evidence="4">
    <location>
        <begin position="1"/>
        <end position="163"/>
    </location>
</feature>
<dbReference type="InterPro" id="IPR005343">
    <property type="entry name" value="Noc2"/>
</dbReference>
<feature type="compositionally biased region" description="Basic and acidic residues" evidence="4">
    <location>
        <begin position="966"/>
        <end position="977"/>
    </location>
</feature>
<dbReference type="OrthoDB" id="10266662at2759"/>
<evidence type="ECO:0000313" key="5">
    <source>
        <dbReference type="EMBL" id="KFG34172.1"/>
    </source>
</evidence>
<feature type="compositionally biased region" description="Basic residues" evidence="4">
    <location>
        <begin position="774"/>
        <end position="783"/>
    </location>
</feature>
<keyword evidence="3" id="KW-0539">Nucleus</keyword>
<evidence type="ECO:0000256" key="2">
    <source>
        <dbReference type="ARBA" id="ARBA00005907"/>
    </source>
</evidence>
<dbReference type="Pfam" id="PF03715">
    <property type="entry name" value="Noc2"/>
    <property type="match status" value="1"/>
</dbReference>
<feature type="region of interest" description="Disordered" evidence="4">
    <location>
        <begin position="525"/>
        <end position="554"/>
    </location>
</feature>
<feature type="compositionally biased region" description="Basic and acidic residues" evidence="4">
    <location>
        <begin position="988"/>
        <end position="1019"/>
    </location>
</feature>
<protein>
    <submittedName>
        <fullName evidence="5">Noc2p family protein</fullName>
    </submittedName>
</protein>
<dbReference type="GO" id="GO:0005730">
    <property type="term" value="C:nucleolus"/>
    <property type="evidence" value="ECO:0007669"/>
    <property type="project" value="TreeGrafter"/>
</dbReference>
<sequence>MGVKHALTVEGKAKKRPCQGRSDLKETGRGDAGTAELLSKRKLGKKGRLGDKFRTRQNQQKLTKSREADATDDAAESDSEISESALGLEAFSEADLDREEGVDEGFDESEDDEAEGDRDEEEDENYEGAQWLADEEEEWASSEDEAPAHSDSEPWHAPSGVFADSPAAQKAFEGVLKKRLMKDKEFLSFLLQESAKQGVTLSPEASDSEEEAAAEDASEEDVPRDARLVVEDEEETPQNLLTADRYEQLCHLVGIASAETQRVEESAEREERVLPSLRSLQLFLGAFRSAVRQTGTRRDASAATGRAGERTKDDAKYRDGKKHGSEEKKRSTTSGTGAGDCNKRRGPAERKSFFLLRDEDLRFTVLLRTVQQLPRIVRNFLATPERPQSGSSESGAQSGETEAPQACTRGDVSQLVASPNWRRLRLPLRWFFADLCELLTALQSLSSCATRGKETLVQLLLCLARTADETLPLLLELSGAIPRNFLLTVARCWAFTKNAKEQLAAFASLRRLLLLRQRAFTGAAQTARTAKRGEKKRQQRKGEKTKAETADESERGCAALKEEAKVQEMLQTLLRAFQQATSRNVGSNGSRTWRGANRMQLLLNEYLELLRLADPRVVYRVAFQSIREMALTVRSVVVISSQATPKGKKTKTAFLHARRLAASQKLLYSWSFLSTARLWSAAFASCVSLRPLAFPLVTLLCAALKGKLTALAFAPFCWNLLSVLHQTALSTNLLVPLNSYLFASVELLLRHQSLLSSDRYTGKRARLEMQERQNKKKKKKRVGQKNDGEKDSLQLQHSRAADPEVALRLSAAQQDALHVIDGLVGHFQRLLTEHLGYLVLHPAFPEISLPIKRSLRRTVKMSKSQAVARSLKALIGAIESSAAVVQSLRCTLKDLPVGAVEIFTEKKQKASLPLFVLRQQVVEERRKFVEEKVQGELSAAAERKQAESDALKTPRQLKRERQKQRKQAERVEMEELSRSTGSAKRKRMREDSGSRDDRGSGGQSAKREKASPLRKHEEPAGEDDILDEIGSDLDDL</sequence>
<dbReference type="GO" id="GO:0030690">
    <property type="term" value="C:Noc1p-Noc2p complex"/>
    <property type="evidence" value="ECO:0007669"/>
    <property type="project" value="TreeGrafter"/>
</dbReference>
<dbReference type="Proteomes" id="UP000028837">
    <property type="component" value="Unassembled WGS sequence"/>
</dbReference>
<dbReference type="PANTHER" id="PTHR12687">
    <property type="entry name" value="NUCLEOLAR COMPLEX 2 AND RAD4-RELATED"/>
    <property type="match status" value="1"/>
</dbReference>
<reference evidence="5 6" key="1">
    <citation type="submission" date="2014-02" db="EMBL/GenBank/DDBJ databases">
        <authorList>
            <person name="Sibley D."/>
            <person name="Venepally P."/>
            <person name="Karamycheva S."/>
            <person name="Hadjithomas M."/>
            <person name="Khan A."/>
            <person name="Brunk B."/>
            <person name="Roos D."/>
            <person name="Caler E."/>
            <person name="Lorenzi H."/>
        </authorList>
    </citation>
    <scope>NUCLEOTIDE SEQUENCE [LARGE SCALE GENOMIC DNA]</scope>
    <source>
        <strain evidence="5 6">GAB2-2007-GAL-DOM2</strain>
    </source>
</reference>
<dbReference type="GO" id="GO:0030691">
    <property type="term" value="C:Noc2p-Noc3p complex"/>
    <property type="evidence" value="ECO:0007669"/>
    <property type="project" value="TreeGrafter"/>
</dbReference>
<evidence type="ECO:0000256" key="1">
    <source>
        <dbReference type="ARBA" id="ARBA00004123"/>
    </source>
</evidence>
<feature type="compositionally biased region" description="Basic and acidic residues" evidence="4">
    <location>
        <begin position="540"/>
        <end position="554"/>
    </location>
</feature>
<evidence type="ECO:0000313" key="6">
    <source>
        <dbReference type="Proteomes" id="UP000028837"/>
    </source>
</evidence>
<dbReference type="VEuPathDB" id="ToxoDB:TGDOM2_260320"/>
<accession>A0A086JPV4</accession>
<dbReference type="GO" id="GO:0005654">
    <property type="term" value="C:nucleoplasm"/>
    <property type="evidence" value="ECO:0007669"/>
    <property type="project" value="TreeGrafter"/>
</dbReference>
<feature type="region of interest" description="Disordered" evidence="4">
    <location>
        <begin position="197"/>
        <end position="242"/>
    </location>
</feature>
<dbReference type="AlphaFoldDB" id="A0A086JPV4"/>
<feature type="region of interest" description="Disordered" evidence="4">
    <location>
        <begin position="765"/>
        <end position="797"/>
    </location>
</feature>
<evidence type="ECO:0000256" key="4">
    <source>
        <dbReference type="SAM" id="MobiDB-lite"/>
    </source>
</evidence>
<feature type="region of interest" description="Disordered" evidence="4">
    <location>
        <begin position="934"/>
        <end position="1036"/>
    </location>
</feature>
<dbReference type="GO" id="GO:0042273">
    <property type="term" value="P:ribosomal large subunit biogenesis"/>
    <property type="evidence" value="ECO:0007669"/>
    <property type="project" value="TreeGrafter"/>
</dbReference>
<feature type="compositionally biased region" description="Basic and acidic residues" evidence="4">
    <location>
        <begin position="307"/>
        <end position="330"/>
    </location>
</feature>
<feature type="compositionally biased region" description="Basic residues" evidence="4">
    <location>
        <begin position="955"/>
        <end position="965"/>
    </location>
</feature>
<feature type="compositionally biased region" description="Low complexity" evidence="4">
    <location>
        <begin position="388"/>
        <end position="403"/>
    </location>
</feature>
<feature type="compositionally biased region" description="Acidic residues" evidence="4">
    <location>
        <begin position="92"/>
        <end position="126"/>
    </location>
</feature>
<dbReference type="PANTHER" id="PTHR12687:SF4">
    <property type="entry name" value="NUCLEOLAR COMPLEX PROTEIN 2 HOMOLOG"/>
    <property type="match status" value="1"/>
</dbReference>
<evidence type="ECO:0000256" key="3">
    <source>
        <dbReference type="ARBA" id="ARBA00023242"/>
    </source>
</evidence>